<dbReference type="PROSITE" id="PS51118">
    <property type="entry name" value="HTH_HXLR"/>
    <property type="match status" value="1"/>
</dbReference>
<evidence type="ECO:0000313" key="7">
    <source>
        <dbReference type="Proteomes" id="UP000250166"/>
    </source>
</evidence>
<gene>
    <name evidence="5" type="primary">hxlR_1</name>
    <name evidence="6" type="synonym">hxlR_3</name>
    <name evidence="5" type="ORF">NCTC13102_01261</name>
    <name evidence="6" type="ORF">NCTC13102_02173</name>
</gene>
<dbReference type="InterPro" id="IPR036390">
    <property type="entry name" value="WH_DNA-bd_sf"/>
</dbReference>
<reference evidence="5 7" key="1">
    <citation type="submission" date="2018-06" db="EMBL/GenBank/DDBJ databases">
        <authorList>
            <consortium name="Pathogen Informatics"/>
            <person name="Doyle S."/>
        </authorList>
    </citation>
    <scope>NUCLEOTIDE SEQUENCE [LARGE SCALE GENOMIC DNA]</scope>
    <source>
        <strain evidence="5 7">NCTC13102</strain>
    </source>
</reference>
<keyword evidence="3" id="KW-0804">Transcription</keyword>
<dbReference type="Gene3D" id="1.10.10.10">
    <property type="entry name" value="Winged helix-like DNA-binding domain superfamily/Winged helix DNA-binding domain"/>
    <property type="match status" value="1"/>
</dbReference>
<dbReference type="Pfam" id="PF01638">
    <property type="entry name" value="HxlR"/>
    <property type="match status" value="1"/>
</dbReference>
<sequence>MPTKMPKITPKITKEKREKFENLQCSMEATLAVIGGKYKINILYALCIRTMRYNEIAKFIPKATPKMLSTQLKELESDELITRTLYPVVPPKTEYSLTTLGKSLCPIIEALSHWGDAYFSYLGIENRCEREKNAGDK</sequence>
<dbReference type="EMBL" id="UAWL01000025">
    <property type="protein sequence ID" value="SQC36366.1"/>
    <property type="molecule type" value="Genomic_DNA"/>
</dbReference>
<dbReference type="PANTHER" id="PTHR33204:SF29">
    <property type="entry name" value="TRANSCRIPTIONAL REGULATOR"/>
    <property type="match status" value="1"/>
</dbReference>
<dbReference type="AlphaFoldDB" id="A0A2X3BG88"/>
<dbReference type="PANTHER" id="PTHR33204">
    <property type="entry name" value="TRANSCRIPTIONAL REGULATOR, MARR FAMILY"/>
    <property type="match status" value="1"/>
</dbReference>
<feature type="domain" description="HTH hxlR-type" evidence="4">
    <location>
        <begin position="25"/>
        <end position="123"/>
    </location>
</feature>
<evidence type="ECO:0000313" key="6">
    <source>
        <dbReference type="EMBL" id="SQC36366.1"/>
    </source>
</evidence>
<proteinExistence type="predicted"/>
<dbReference type="RefSeq" id="WP_309251301.1">
    <property type="nucleotide sequence ID" value="NZ_UAWL01000006.1"/>
</dbReference>
<dbReference type="Proteomes" id="UP000250166">
    <property type="component" value="Unassembled WGS sequence"/>
</dbReference>
<keyword evidence="1" id="KW-0805">Transcription regulation</keyword>
<dbReference type="InterPro" id="IPR002577">
    <property type="entry name" value="HTH_HxlR"/>
</dbReference>
<accession>A0A2X3BG88</accession>
<evidence type="ECO:0000256" key="3">
    <source>
        <dbReference type="ARBA" id="ARBA00023163"/>
    </source>
</evidence>
<name>A0A2X3BG88_9HELI</name>
<dbReference type="EMBL" id="UAWL01000006">
    <property type="protein sequence ID" value="SQB98794.1"/>
    <property type="molecule type" value="Genomic_DNA"/>
</dbReference>
<keyword evidence="2" id="KW-0238">DNA-binding</keyword>
<dbReference type="GO" id="GO:0003677">
    <property type="term" value="F:DNA binding"/>
    <property type="evidence" value="ECO:0007669"/>
    <property type="project" value="UniProtKB-KW"/>
</dbReference>
<evidence type="ECO:0000259" key="4">
    <source>
        <dbReference type="PROSITE" id="PS51118"/>
    </source>
</evidence>
<protein>
    <submittedName>
        <fullName evidence="5">HTH-type transcriptional activator hxlR</fullName>
    </submittedName>
</protein>
<organism evidence="5 7">
    <name type="scientific">Helicobacter fennelliae</name>
    <dbReference type="NCBI Taxonomy" id="215"/>
    <lineage>
        <taxon>Bacteria</taxon>
        <taxon>Pseudomonadati</taxon>
        <taxon>Campylobacterota</taxon>
        <taxon>Epsilonproteobacteria</taxon>
        <taxon>Campylobacterales</taxon>
        <taxon>Helicobacteraceae</taxon>
        <taxon>Helicobacter</taxon>
    </lineage>
</organism>
<evidence type="ECO:0000256" key="1">
    <source>
        <dbReference type="ARBA" id="ARBA00023015"/>
    </source>
</evidence>
<dbReference type="InterPro" id="IPR036388">
    <property type="entry name" value="WH-like_DNA-bd_sf"/>
</dbReference>
<evidence type="ECO:0000313" key="5">
    <source>
        <dbReference type="EMBL" id="SQB98794.1"/>
    </source>
</evidence>
<dbReference type="SUPFAM" id="SSF46785">
    <property type="entry name" value="Winged helix' DNA-binding domain"/>
    <property type="match status" value="1"/>
</dbReference>
<evidence type="ECO:0000256" key="2">
    <source>
        <dbReference type="ARBA" id="ARBA00023125"/>
    </source>
</evidence>